<dbReference type="PANTHER" id="PTHR11516">
    <property type="entry name" value="PYRUVATE DEHYDROGENASE E1 COMPONENT, ALPHA SUBUNIT BACTERIAL AND ORGANELLAR"/>
    <property type="match status" value="1"/>
</dbReference>
<accession>A0A6B1D8A8</accession>
<evidence type="ECO:0000256" key="3">
    <source>
        <dbReference type="ARBA" id="ARBA00023052"/>
    </source>
</evidence>
<dbReference type="InterPro" id="IPR029061">
    <property type="entry name" value="THDP-binding"/>
</dbReference>
<dbReference type="Pfam" id="PF00676">
    <property type="entry name" value="E1_dh"/>
    <property type="match status" value="1"/>
</dbReference>
<evidence type="ECO:0000256" key="4">
    <source>
        <dbReference type="SAM" id="MobiDB-lite"/>
    </source>
</evidence>
<dbReference type="GO" id="GO:0004739">
    <property type="term" value="F:pyruvate dehydrogenase (acetyl-transferring) activity"/>
    <property type="evidence" value="ECO:0007669"/>
    <property type="project" value="TreeGrafter"/>
</dbReference>
<evidence type="ECO:0000256" key="1">
    <source>
        <dbReference type="ARBA" id="ARBA00001964"/>
    </source>
</evidence>
<dbReference type="CDD" id="cd02000">
    <property type="entry name" value="TPP_E1_PDC_ADC_BCADC"/>
    <property type="match status" value="1"/>
</dbReference>
<sequence>MTISEELMLQMYRYMVLGRLFEQSAEQLTHKGLIPGAFHTGIGEEATHVGACLALTHKDYIIPTHRGHVADIIKGADPGRLMAEILGRATGYCGGRGGSVHIADAASNNLGVQAVLSAAYPVAVGAALTQKRANTGRIVLAMFGDGASLMGTFHEALNLSAIWHLPVVWVCVNNQYAMSTSFAEASAIANVADRACAYNMPGHVVDGNDVMAVYETVREARERALAGGGPTLIECKTYRQGGHSTFDTNPYRPQEELDAWSKRDPITQFEQRLRERGILDEKRITQIADGVRQQVDEAEEFALSSPEPPPEAGVEFVFRSSEVE</sequence>
<evidence type="ECO:0000259" key="5">
    <source>
        <dbReference type="Pfam" id="PF00676"/>
    </source>
</evidence>
<dbReference type="Gene3D" id="3.40.50.970">
    <property type="match status" value="1"/>
</dbReference>
<reference evidence="6" key="1">
    <citation type="submission" date="2019-09" db="EMBL/GenBank/DDBJ databases">
        <title>Characterisation of the sponge microbiome using genome-centric metagenomics.</title>
        <authorList>
            <person name="Engelberts J.P."/>
            <person name="Robbins S.J."/>
            <person name="De Goeij J.M."/>
            <person name="Aranda M."/>
            <person name="Bell S.C."/>
            <person name="Webster N.S."/>
        </authorList>
    </citation>
    <scope>NUCLEOTIDE SEQUENCE</scope>
    <source>
        <strain evidence="6">SB0661_bin_32</strain>
    </source>
</reference>
<dbReference type="AlphaFoldDB" id="A0A6B1D8A8"/>
<organism evidence="6">
    <name type="scientific">Caldilineaceae bacterium SB0661_bin_32</name>
    <dbReference type="NCBI Taxonomy" id="2605255"/>
    <lineage>
        <taxon>Bacteria</taxon>
        <taxon>Bacillati</taxon>
        <taxon>Chloroflexota</taxon>
        <taxon>Caldilineae</taxon>
        <taxon>Caldilineales</taxon>
        <taxon>Caldilineaceae</taxon>
    </lineage>
</organism>
<proteinExistence type="predicted"/>
<feature type="domain" description="Dehydrogenase E1 component" evidence="5">
    <location>
        <begin position="13"/>
        <end position="311"/>
    </location>
</feature>
<dbReference type="SUPFAM" id="SSF52518">
    <property type="entry name" value="Thiamin diphosphate-binding fold (THDP-binding)"/>
    <property type="match status" value="1"/>
</dbReference>
<dbReference type="EMBL" id="VXMH01000076">
    <property type="protein sequence ID" value="MYC96270.1"/>
    <property type="molecule type" value="Genomic_DNA"/>
</dbReference>
<comment type="cofactor">
    <cofactor evidence="1">
        <name>thiamine diphosphate</name>
        <dbReference type="ChEBI" id="CHEBI:58937"/>
    </cofactor>
</comment>
<keyword evidence="2" id="KW-0560">Oxidoreductase</keyword>
<protein>
    <submittedName>
        <fullName evidence="6">Thiamine pyrophosphate-dependent dehydrogenase E1 component subunit alpha</fullName>
    </submittedName>
</protein>
<keyword evidence="3" id="KW-0786">Thiamine pyrophosphate</keyword>
<dbReference type="PANTHER" id="PTHR11516:SF60">
    <property type="entry name" value="PYRUVATE DEHYDROGENASE E1 COMPONENT SUBUNIT ALPHA"/>
    <property type="match status" value="1"/>
</dbReference>
<evidence type="ECO:0000256" key="2">
    <source>
        <dbReference type="ARBA" id="ARBA00023002"/>
    </source>
</evidence>
<comment type="caution">
    <text evidence="6">The sequence shown here is derived from an EMBL/GenBank/DDBJ whole genome shotgun (WGS) entry which is preliminary data.</text>
</comment>
<dbReference type="InterPro" id="IPR050642">
    <property type="entry name" value="PDH_E1_Alpha_Subunit"/>
</dbReference>
<gene>
    <name evidence="6" type="ORF">F4X14_15005</name>
</gene>
<feature type="region of interest" description="Disordered" evidence="4">
    <location>
        <begin position="301"/>
        <end position="324"/>
    </location>
</feature>
<dbReference type="GO" id="GO:0006086">
    <property type="term" value="P:pyruvate decarboxylation to acetyl-CoA"/>
    <property type="evidence" value="ECO:0007669"/>
    <property type="project" value="TreeGrafter"/>
</dbReference>
<name>A0A6B1D8A8_9CHLR</name>
<evidence type="ECO:0000313" key="6">
    <source>
        <dbReference type="EMBL" id="MYC96270.1"/>
    </source>
</evidence>
<dbReference type="InterPro" id="IPR001017">
    <property type="entry name" value="DH_E1"/>
</dbReference>